<dbReference type="SUPFAM" id="SSF52954">
    <property type="entry name" value="Class II aaRS ABD-related"/>
    <property type="match status" value="1"/>
</dbReference>
<dbReference type="GO" id="GO:0005524">
    <property type="term" value="F:ATP binding"/>
    <property type="evidence" value="ECO:0007669"/>
    <property type="project" value="UniProtKB-UniRule"/>
</dbReference>
<keyword evidence="5 10" id="KW-0547">Nucleotide-binding</keyword>
<dbReference type="GO" id="GO:0006433">
    <property type="term" value="P:prolyl-tRNA aminoacylation"/>
    <property type="evidence" value="ECO:0007669"/>
    <property type="project" value="UniProtKB-UniRule"/>
</dbReference>
<keyword evidence="8 10" id="KW-0030">Aminoacyl-tRNA synthetase</keyword>
<reference evidence="12 13" key="1">
    <citation type="submission" date="2017-06" db="EMBL/GenBank/DDBJ databases">
        <authorList>
            <person name="Kim H.J."/>
            <person name="Triplett B.A."/>
        </authorList>
    </citation>
    <scope>NUCLEOTIDE SEQUENCE [LARGE SCALE GENOMIC DNA]</scope>
    <source>
        <strain evidence="12 13">DSM 18704</strain>
    </source>
</reference>
<dbReference type="InterPro" id="IPR036621">
    <property type="entry name" value="Anticodon-bd_dom_sf"/>
</dbReference>
<comment type="subcellular location">
    <subcellularLocation>
        <location evidence="1 10">Cytoplasm</location>
    </subcellularLocation>
</comment>
<dbReference type="OrthoDB" id="9809052at2"/>
<dbReference type="InterPro" id="IPR044140">
    <property type="entry name" value="ProRS_anticodon_short"/>
</dbReference>
<comment type="domain">
    <text evidence="10">Consists of three domains: the N-terminal catalytic domain, the editing domain and the C-terminal anticodon-binding domain.</text>
</comment>
<keyword evidence="3 10" id="KW-0963">Cytoplasm</keyword>
<dbReference type="GO" id="GO:0005829">
    <property type="term" value="C:cytosol"/>
    <property type="evidence" value="ECO:0007669"/>
    <property type="project" value="TreeGrafter"/>
</dbReference>
<dbReference type="AlphaFoldDB" id="A0A239IKI3"/>
<dbReference type="PRINTS" id="PR01046">
    <property type="entry name" value="TRNASYNTHPRO"/>
</dbReference>
<evidence type="ECO:0000256" key="7">
    <source>
        <dbReference type="ARBA" id="ARBA00022917"/>
    </source>
</evidence>
<dbReference type="Pfam" id="PF04073">
    <property type="entry name" value="tRNA_edit"/>
    <property type="match status" value="1"/>
</dbReference>
<evidence type="ECO:0000256" key="2">
    <source>
        <dbReference type="ARBA" id="ARBA00011738"/>
    </source>
</evidence>
<dbReference type="Gene3D" id="3.90.960.10">
    <property type="entry name" value="YbaK/aminoacyl-tRNA synthetase-associated domain"/>
    <property type="match status" value="1"/>
</dbReference>
<name>A0A239IKI3_9BACT</name>
<dbReference type="RefSeq" id="WP_089408239.1">
    <property type="nucleotide sequence ID" value="NZ_FZOU01000003.1"/>
</dbReference>
<dbReference type="InterPro" id="IPR033730">
    <property type="entry name" value="ProRS_core_prok"/>
</dbReference>
<evidence type="ECO:0000256" key="8">
    <source>
        <dbReference type="ARBA" id="ARBA00023146"/>
    </source>
</evidence>
<dbReference type="InterPro" id="IPR004500">
    <property type="entry name" value="Pro-tRNA-synth_IIa_bac-type"/>
</dbReference>
<evidence type="ECO:0000256" key="5">
    <source>
        <dbReference type="ARBA" id="ARBA00022741"/>
    </source>
</evidence>
<keyword evidence="6 10" id="KW-0067">ATP-binding</keyword>
<dbReference type="HAMAP" id="MF_01569">
    <property type="entry name" value="Pro_tRNA_synth_type1"/>
    <property type="match status" value="1"/>
</dbReference>
<evidence type="ECO:0000313" key="12">
    <source>
        <dbReference type="EMBL" id="SNS92924.1"/>
    </source>
</evidence>
<dbReference type="PANTHER" id="PTHR42753:SF2">
    <property type="entry name" value="PROLINE--TRNA LIGASE"/>
    <property type="match status" value="1"/>
</dbReference>
<dbReference type="GO" id="GO:0004827">
    <property type="term" value="F:proline-tRNA ligase activity"/>
    <property type="evidence" value="ECO:0007669"/>
    <property type="project" value="UniProtKB-UniRule"/>
</dbReference>
<dbReference type="NCBIfam" id="TIGR00409">
    <property type="entry name" value="proS_fam_II"/>
    <property type="match status" value="1"/>
</dbReference>
<dbReference type="InterPro" id="IPR002316">
    <property type="entry name" value="Pro-tRNA-ligase_IIa"/>
</dbReference>
<dbReference type="InterPro" id="IPR007214">
    <property type="entry name" value="YbaK/aa-tRNA-synth-assoc-dom"/>
</dbReference>
<evidence type="ECO:0000256" key="9">
    <source>
        <dbReference type="ARBA" id="ARBA00047671"/>
    </source>
</evidence>
<dbReference type="EC" id="6.1.1.15" evidence="10"/>
<evidence type="ECO:0000313" key="13">
    <source>
        <dbReference type="Proteomes" id="UP000198356"/>
    </source>
</evidence>
<evidence type="ECO:0000259" key="11">
    <source>
        <dbReference type="PROSITE" id="PS50862"/>
    </source>
</evidence>
<dbReference type="CDD" id="cd04334">
    <property type="entry name" value="ProRS-INS"/>
    <property type="match status" value="1"/>
</dbReference>
<dbReference type="InterPro" id="IPR023717">
    <property type="entry name" value="Pro-tRNA-Synthase_IIa_type1"/>
</dbReference>
<keyword evidence="13" id="KW-1185">Reference proteome</keyword>
<proteinExistence type="inferred from homology"/>
<dbReference type="PANTHER" id="PTHR42753">
    <property type="entry name" value="MITOCHONDRIAL RIBOSOME PROTEIN L39/PROLYL-TRNA LIGASE FAMILY MEMBER"/>
    <property type="match status" value="1"/>
</dbReference>
<dbReference type="NCBIfam" id="NF006625">
    <property type="entry name" value="PRK09194.1"/>
    <property type="match status" value="1"/>
</dbReference>
<evidence type="ECO:0000256" key="4">
    <source>
        <dbReference type="ARBA" id="ARBA00022598"/>
    </source>
</evidence>
<dbReference type="SUPFAM" id="SSF55826">
    <property type="entry name" value="YbaK/ProRS associated domain"/>
    <property type="match status" value="1"/>
</dbReference>
<dbReference type="InterPro" id="IPR036754">
    <property type="entry name" value="YbaK/aa-tRNA-synt-asso_dom_sf"/>
</dbReference>
<evidence type="ECO:0000256" key="1">
    <source>
        <dbReference type="ARBA" id="ARBA00004496"/>
    </source>
</evidence>
<organism evidence="12 13">
    <name type="scientific">Granulicella rosea</name>
    <dbReference type="NCBI Taxonomy" id="474952"/>
    <lineage>
        <taxon>Bacteria</taxon>
        <taxon>Pseudomonadati</taxon>
        <taxon>Acidobacteriota</taxon>
        <taxon>Terriglobia</taxon>
        <taxon>Terriglobales</taxon>
        <taxon>Acidobacteriaceae</taxon>
        <taxon>Granulicella</taxon>
    </lineage>
</organism>
<sequence length="590" mass="64526">MQRWSKLFIPTLREAPADAEVASHKLLLRAGYVRQLGAGIYSYLFLGNRSINKIVAIIREEMDAIGQEFLLPTIHPKEVWEQSGRWTGMGDNMFRLKDRKGAELCLGMTHEEVMTSIARNELRSYKQLPQIWYQIQTKFRDEPRPKSGLLRVRQFIMKDAYSFDIDAAGLDASYDAHDRVYRKIFNRCGLEFVAVEADSGAMGGSQSQEFMVYTEAGEDLIASSASGYAANLEKATSILSPVEDLEATSDAPEEIHTPGFRTIDEVGAFLNTQPHHQMKTMAYMAAYTPGTKEAEKLGVLRPVVAFLRGDHTVNEAKLSAVTGGELRPMTPEEIADVFHAPAGYLGPIGLTGVAPHPKKPGVIVILDKALEGRKNLIAGANKAEYHLRNVTPMRDFKPSLAADIRNVIEGEADPIDGSPLRLGKAVEIGHIFKLGYKYSESMGARVLDQNGKEVTPIMGSYGIGIERILTAAIETSAAKNGGEAYALPPTIAPFQVIVTVTNIKEPALLEAGEKLAADLTKAGVDVLLDDRDERAGVKFKDADLTGVPYRIAVGKKLSEGQVELLDRLKNETADVAVPDVVHALQTKLGV</sequence>
<evidence type="ECO:0000256" key="10">
    <source>
        <dbReference type="HAMAP-Rule" id="MF_01569"/>
    </source>
</evidence>
<gene>
    <name evidence="10" type="primary">proS</name>
    <name evidence="12" type="ORF">SAMN05421770_103111</name>
</gene>
<dbReference type="InterPro" id="IPR006195">
    <property type="entry name" value="aa-tRNA-synth_II"/>
</dbReference>
<accession>A0A239IKI3</accession>
<evidence type="ECO:0000256" key="6">
    <source>
        <dbReference type="ARBA" id="ARBA00022840"/>
    </source>
</evidence>
<dbReference type="Proteomes" id="UP000198356">
    <property type="component" value="Unassembled WGS sequence"/>
</dbReference>
<protein>
    <recommendedName>
        <fullName evidence="10">Proline--tRNA ligase</fullName>
        <ecNumber evidence="10">6.1.1.15</ecNumber>
    </recommendedName>
    <alternativeName>
        <fullName evidence="10">Prolyl-tRNA synthetase</fullName>
        <shortName evidence="10">ProRS</shortName>
    </alternativeName>
</protein>
<dbReference type="EMBL" id="FZOU01000003">
    <property type="protein sequence ID" value="SNS92924.1"/>
    <property type="molecule type" value="Genomic_DNA"/>
</dbReference>
<dbReference type="Pfam" id="PF03129">
    <property type="entry name" value="HGTP_anticodon"/>
    <property type="match status" value="1"/>
</dbReference>
<dbReference type="InterPro" id="IPR004154">
    <property type="entry name" value="Anticodon-bd"/>
</dbReference>
<dbReference type="SUPFAM" id="SSF55681">
    <property type="entry name" value="Class II aaRS and biotin synthetases"/>
    <property type="match status" value="1"/>
</dbReference>
<dbReference type="Gene3D" id="3.40.50.800">
    <property type="entry name" value="Anticodon-binding domain"/>
    <property type="match status" value="1"/>
</dbReference>
<comment type="similarity">
    <text evidence="10">Belongs to the class-II aminoacyl-tRNA synthetase family. ProS type 1 subfamily.</text>
</comment>
<feature type="domain" description="Aminoacyl-transfer RNA synthetases class-II family profile" evidence="11">
    <location>
        <begin position="67"/>
        <end position="489"/>
    </location>
</feature>
<dbReference type="InterPro" id="IPR050062">
    <property type="entry name" value="Pro-tRNA_synthetase"/>
</dbReference>
<dbReference type="CDD" id="cd00779">
    <property type="entry name" value="ProRS_core_prok"/>
    <property type="match status" value="1"/>
</dbReference>
<dbReference type="InterPro" id="IPR045864">
    <property type="entry name" value="aa-tRNA-synth_II/BPL/LPL"/>
</dbReference>
<comment type="function">
    <text evidence="10">Catalyzes the attachment of proline to tRNA(Pro) in a two-step reaction: proline is first activated by ATP to form Pro-AMP and then transferred to the acceptor end of tRNA(Pro). As ProRS can inadvertently accommodate and process non-cognate amino acids such as alanine and cysteine, to avoid such errors it has two additional distinct editing activities against alanine. One activity is designated as 'pretransfer' editing and involves the tRNA(Pro)-independent hydrolysis of activated Ala-AMP. The other activity is designated 'posttransfer' editing and involves deacylation of mischarged Ala-tRNA(Pro). The misacylated Cys-tRNA(Pro) is not edited by ProRS.</text>
</comment>
<dbReference type="GO" id="GO:0002161">
    <property type="term" value="F:aminoacyl-tRNA deacylase activity"/>
    <property type="evidence" value="ECO:0007669"/>
    <property type="project" value="InterPro"/>
</dbReference>
<keyword evidence="7 10" id="KW-0648">Protein biosynthesis</keyword>
<dbReference type="InterPro" id="IPR002314">
    <property type="entry name" value="aa-tRNA-synt_IIb"/>
</dbReference>
<keyword evidence="4 10" id="KW-0436">Ligase</keyword>
<comment type="catalytic activity">
    <reaction evidence="9 10">
        <text>tRNA(Pro) + L-proline + ATP = L-prolyl-tRNA(Pro) + AMP + diphosphate</text>
        <dbReference type="Rhea" id="RHEA:14305"/>
        <dbReference type="Rhea" id="RHEA-COMP:9700"/>
        <dbReference type="Rhea" id="RHEA-COMP:9702"/>
        <dbReference type="ChEBI" id="CHEBI:30616"/>
        <dbReference type="ChEBI" id="CHEBI:33019"/>
        <dbReference type="ChEBI" id="CHEBI:60039"/>
        <dbReference type="ChEBI" id="CHEBI:78442"/>
        <dbReference type="ChEBI" id="CHEBI:78532"/>
        <dbReference type="ChEBI" id="CHEBI:456215"/>
        <dbReference type="EC" id="6.1.1.15"/>
    </reaction>
</comment>
<dbReference type="PROSITE" id="PS50862">
    <property type="entry name" value="AA_TRNA_LIGASE_II"/>
    <property type="match status" value="1"/>
</dbReference>
<dbReference type="Pfam" id="PF00587">
    <property type="entry name" value="tRNA-synt_2b"/>
    <property type="match status" value="1"/>
</dbReference>
<dbReference type="Gene3D" id="3.30.930.10">
    <property type="entry name" value="Bira Bifunctional Protein, Domain 2"/>
    <property type="match status" value="2"/>
</dbReference>
<dbReference type="CDD" id="cd00861">
    <property type="entry name" value="ProRS_anticodon_short"/>
    <property type="match status" value="1"/>
</dbReference>
<evidence type="ECO:0000256" key="3">
    <source>
        <dbReference type="ARBA" id="ARBA00022490"/>
    </source>
</evidence>
<comment type="subunit">
    <text evidence="2 10">Homodimer.</text>
</comment>